<dbReference type="Proteomes" id="UP000324222">
    <property type="component" value="Unassembled WGS sequence"/>
</dbReference>
<dbReference type="AlphaFoldDB" id="A0A5B7EG44"/>
<dbReference type="EMBL" id="VSRR010002598">
    <property type="protein sequence ID" value="MPC32277.1"/>
    <property type="molecule type" value="Genomic_DNA"/>
</dbReference>
<sequence length="68" mass="7964">MFYSSPSLQFIPSVTSLSHYQHHHHHHSALDNHRGSSHLLPVPPDWLSRSLGPDYRWGVPNIDKEHRY</sequence>
<accession>A0A5B7EG44</accession>
<proteinExistence type="predicted"/>
<evidence type="ECO:0000256" key="1">
    <source>
        <dbReference type="SAM" id="MobiDB-lite"/>
    </source>
</evidence>
<protein>
    <submittedName>
        <fullName evidence="2">Uncharacterized protein</fullName>
    </submittedName>
</protein>
<evidence type="ECO:0000313" key="3">
    <source>
        <dbReference type="Proteomes" id="UP000324222"/>
    </source>
</evidence>
<feature type="region of interest" description="Disordered" evidence="1">
    <location>
        <begin position="47"/>
        <end position="68"/>
    </location>
</feature>
<keyword evidence="3" id="KW-1185">Reference proteome</keyword>
<evidence type="ECO:0000313" key="2">
    <source>
        <dbReference type="EMBL" id="MPC32277.1"/>
    </source>
</evidence>
<name>A0A5B7EG44_PORTR</name>
<organism evidence="2 3">
    <name type="scientific">Portunus trituberculatus</name>
    <name type="common">Swimming crab</name>
    <name type="synonym">Neptunus trituberculatus</name>
    <dbReference type="NCBI Taxonomy" id="210409"/>
    <lineage>
        <taxon>Eukaryota</taxon>
        <taxon>Metazoa</taxon>
        <taxon>Ecdysozoa</taxon>
        <taxon>Arthropoda</taxon>
        <taxon>Crustacea</taxon>
        <taxon>Multicrustacea</taxon>
        <taxon>Malacostraca</taxon>
        <taxon>Eumalacostraca</taxon>
        <taxon>Eucarida</taxon>
        <taxon>Decapoda</taxon>
        <taxon>Pleocyemata</taxon>
        <taxon>Brachyura</taxon>
        <taxon>Eubrachyura</taxon>
        <taxon>Portunoidea</taxon>
        <taxon>Portunidae</taxon>
        <taxon>Portuninae</taxon>
        <taxon>Portunus</taxon>
    </lineage>
</organism>
<comment type="caution">
    <text evidence="2">The sequence shown here is derived from an EMBL/GenBank/DDBJ whole genome shotgun (WGS) entry which is preliminary data.</text>
</comment>
<reference evidence="2 3" key="1">
    <citation type="submission" date="2019-05" db="EMBL/GenBank/DDBJ databases">
        <title>Another draft genome of Portunus trituberculatus and its Hox gene families provides insights of decapod evolution.</title>
        <authorList>
            <person name="Jeong J.-H."/>
            <person name="Song I."/>
            <person name="Kim S."/>
            <person name="Choi T."/>
            <person name="Kim D."/>
            <person name="Ryu S."/>
            <person name="Kim W."/>
        </authorList>
    </citation>
    <scope>NUCLEOTIDE SEQUENCE [LARGE SCALE GENOMIC DNA]</scope>
    <source>
        <tissue evidence="2">Muscle</tissue>
    </source>
</reference>
<gene>
    <name evidence="2" type="ORF">E2C01_025586</name>
</gene>